<evidence type="ECO:0000313" key="15">
    <source>
        <dbReference type="Proteomes" id="UP001195483"/>
    </source>
</evidence>
<accession>A0AAE0TGQ7</accession>
<evidence type="ECO:0000256" key="6">
    <source>
        <dbReference type="ARBA" id="ARBA00022692"/>
    </source>
</evidence>
<evidence type="ECO:0000259" key="13">
    <source>
        <dbReference type="Pfam" id="PF13733"/>
    </source>
</evidence>
<evidence type="ECO:0000256" key="11">
    <source>
        <dbReference type="RuleBase" id="RU368121"/>
    </source>
</evidence>
<dbReference type="SUPFAM" id="SSF53448">
    <property type="entry name" value="Nucleotide-diphospho-sugar transferases"/>
    <property type="match status" value="1"/>
</dbReference>
<protein>
    <recommendedName>
        <fullName evidence="11">Beta-1,4-galactosyltransferase</fullName>
        <ecNumber evidence="11">2.4.1.-</ecNumber>
    </recommendedName>
</protein>
<dbReference type="Pfam" id="PF02709">
    <property type="entry name" value="Glyco_transf_7C"/>
    <property type="match status" value="1"/>
</dbReference>
<keyword evidence="10 11" id="KW-0325">Glycoprotein</keyword>
<dbReference type="InterPro" id="IPR027791">
    <property type="entry name" value="Galactosyl_T_C"/>
</dbReference>
<dbReference type="PRINTS" id="PR02050">
    <property type="entry name" value="B14GALTRFASE"/>
</dbReference>
<dbReference type="InterPro" id="IPR027995">
    <property type="entry name" value="Galactosyl_T_N"/>
</dbReference>
<comment type="similarity">
    <text evidence="3 11">Belongs to the glycosyltransferase 7 family.</text>
</comment>
<comment type="caution">
    <text evidence="14">The sequence shown here is derived from an EMBL/GenBank/DDBJ whole genome shotgun (WGS) entry which is preliminary data.</text>
</comment>
<dbReference type="GO" id="GO:0008378">
    <property type="term" value="F:galactosyltransferase activity"/>
    <property type="evidence" value="ECO:0007669"/>
    <property type="project" value="TreeGrafter"/>
</dbReference>
<dbReference type="GO" id="GO:0016020">
    <property type="term" value="C:membrane"/>
    <property type="evidence" value="ECO:0007669"/>
    <property type="project" value="UniProtKB-SubCell"/>
</dbReference>
<reference evidence="14" key="3">
    <citation type="submission" date="2023-05" db="EMBL/GenBank/DDBJ databases">
        <authorList>
            <person name="Smith C.H."/>
        </authorList>
    </citation>
    <scope>NUCLEOTIDE SEQUENCE</scope>
    <source>
        <strain evidence="14">CHS0354</strain>
        <tissue evidence="14">Mantle</tissue>
    </source>
</reference>
<dbReference type="Gene3D" id="3.90.550.10">
    <property type="entry name" value="Spore Coat Polysaccharide Biosynthesis Protein SpsA, Chain A"/>
    <property type="match status" value="1"/>
</dbReference>
<evidence type="ECO:0000256" key="3">
    <source>
        <dbReference type="ARBA" id="ARBA00005735"/>
    </source>
</evidence>
<dbReference type="Pfam" id="PF13733">
    <property type="entry name" value="Glyco_transf_7N"/>
    <property type="match status" value="1"/>
</dbReference>
<dbReference type="InterPro" id="IPR029044">
    <property type="entry name" value="Nucleotide-diphossugar_trans"/>
</dbReference>
<feature type="transmembrane region" description="Helical" evidence="11">
    <location>
        <begin position="28"/>
        <end position="48"/>
    </location>
</feature>
<dbReference type="EC" id="2.4.1.-" evidence="11"/>
<evidence type="ECO:0000256" key="2">
    <source>
        <dbReference type="ARBA" id="ARBA00004922"/>
    </source>
</evidence>
<dbReference type="PANTHER" id="PTHR19300:SF57">
    <property type="entry name" value="BETA-1,4-N-ACETYLGALACTOSAMINYLTRANSFERASE"/>
    <property type="match status" value="1"/>
</dbReference>
<organism evidence="14 15">
    <name type="scientific">Potamilus streckersoni</name>
    <dbReference type="NCBI Taxonomy" id="2493646"/>
    <lineage>
        <taxon>Eukaryota</taxon>
        <taxon>Metazoa</taxon>
        <taxon>Spiralia</taxon>
        <taxon>Lophotrochozoa</taxon>
        <taxon>Mollusca</taxon>
        <taxon>Bivalvia</taxon>
        <taxon>Autobranchia</taxon>
        <taxon>Heteroconchia</taxon>
        <taxon>Palaeoheterodonta</taxon>
        <taxon>Unionida</taxon>
        <taxon>Unionoidea</taxon>
        <taxon>Unionidae</taxon>
        <taxon>Ambleminae</taxon>
        <taxon>Lampsilini</taxon>
        <taxon>Potamilus</taxon>
    </lineage>
</organism>
<name>A0AAE0TGQ7_9BIVA</name>
<evidence type="ECO:0000256" key="5">
    <source>
        <dbReference type="ARBA" id="ARBA00022679"/>
    </source>
</evidence>
<keyword evidence="8 11" id="KW-1133">Transmembrane helix</keyword>
<sequence>MIRYIRRRLYGDGYSIVFCLFKKMTKRVIATFFAIISCIGTLTILTSYNGILHGHGLCRTYVNLSNGGCTCNQAAANFQKLNNTSLKDSVLEELASKSLQKKIAQSKTDDKQYQKLALCPETPPYLVGRINITENLTLEEVTDPESLKRVMFGGRYRPPDCKARDHAAIIIPYRDRKRDLDVQLRLLHQVLQRQQCEYMIFVVEMALPTAFNKGLINNAGFTTAMMINKFSCVIFQDVDAFMMDDRNLYRCGSDPRHYLAYSTKYGQKGLPYSDLYGGVIGFTPDQFRKVNGFSNLYFGWGEEDNDLTIRVKHAGLKYVRSSKDVGGYLGFKHDHDETNPEGSAFSLIRNAKARVAVEGVDTIRFRRYAVEYRELYTWVLIGVDQADITQKYKKYFDYPMKS</sequence>
<comment type="pathway">
    <text evidence="2 11">Protein modification; protein glycosylation.</text>
</comment>
<keyword evidence="9 11" id="KW-0472">Membrane</keyword>
<feature type="domain" description="Galactosyltransferase N-terminal" evidence="13">
    <location>
        <begin position="119"/>
        <end position="251"/>
    </location>
</feature>
<evidence type="ECO:0000313" key="14">
    <source>
        <dbReference type="EMBL" id="KAK3609941.1"/>
    </source>
</evidence>
<reference evidence="14" key="1">
    <citation type="journal article" date="2021" name="Genome Biol. Evol.">
        <title>A High-Quality Reference Genome for a Parasitic Bivalve with Doubly Uniparental Inheritance (Bivalvia: Unionida).</title>
        <authorList>
            <person name="Smith C.H."/>
        </authorList>
    </citation>
    <scope>NUCLEOTIDE SEQUENCE</scope>
    <source>
        <strain evidence="14">CHS0354</strain>
    </source>
</reference>
<dbReference type="GO" id="GO:0005975">
    <property type="term" value="P:carbohydrate metabolic process"/>
    <property type="evidence" value="ECO:0007669"/>
    <property type="project" value="InterPro"/>
</dbReference>
<dbReference type="GO" id="GO:0005794">
    <property type="term" value="C:Golgi apparatus"/>
    <property type="evidence" value="ECO:0007669"/>
    <property type="project" value="TreeGrafter"/>
</dbReference>
<dbReference type="Proteomes" id="UP001195483">
    <property type="component" value="Unassembled WGS sequence"/>
</dbReference>
<gene>
    <name evidence="14" type="ORF">CHS0354_011770</name>
</gene>
<dbReference type="InterPro" id="IPR003859">
    <property type="entry name" value="Galactosyl_T"/>
</dbReference>
<dbReference type="EMBL" id="JAEAOA010000720">
    <property type="protein sequence ID" value="KAK3609941.1"/>
    <property type="molecule type" value="Genomic_DNA"/>
</dbReference>
<dbReference type="PANTHER" id="PTHR19300">
    <property type="entry name" value="BETA-1,4-GALACTOSYLTRANSFERASE"/>
    <property type="match status" value="1"/>
</dbReference>
<evidence type="ECO:0000256" key="7">
    <source>
        <dbReference type="ARBA" id="ARBA00022968"/>
    </source>
</evidence>
<evidence type="ECO:0000256" key="9">
    <source>
        <dbReference type="ARBA" id="ARBA00023136"/>
    </source>
</evidence>
<proteinExistence type="inferred from homology"/>
<comment type="function">
    <text evidence="11">Catalyses the transfer of galactose onto proteins or lipids.</text>
</comment>
<keyword evidence="5 11" id="KW-0808">Transferase</keyword>
<evidence type="ECO:0000256" key="4">
    <source>
        <dbReference type="ARBA" id="ARBA00022676"/>
    </source>
</evidence>
<keyword evidence="6 11" id="KW-0812">Transmembrane</keyword>
<comment type="subcellular location">
    <subcellularLocation>
        <location evidence="1">Membrane</location>
        <topology evidence="1">Single-pass type II membrane protein</topology>
    </subcellularLocation>
</comment>
<reference evidence="14" key="2">
    <citation type="journal article" date="2021" name="Genome Biol. Evol.">
        <title>Developing a high-quality reference genome for a parasitic bivalve with doubly uniparental inheritance (Bivalvia: Unionida).</title>
        <authorList>
            <person name="Smith C.H."/>
        </authorList>
    </citation>
    <scope>NUCLEOTIDE SEQUENCE</scope>
    <source>
        <strain evidence="14">CHS0354</strain>
        <tissue evidence="14">Mantle</tissue>
    </source>
</reference>
<feature type="domain" description="Galactosyltransferase C-terminal" evidence="12">
    <location>
        <begin position="269"/>
        <end position="334"/>
    </location>
</feature>
<evidence type="ECO:0000256" key="10">
    <source>
        <dbReference type="ARBA" id="ARBA00023180"/>
    </source>
</evidence>
<keyword evidence="7 11" id="KW-0735">Signal-anchor</keyword>
<evidence type="ECO:0000256" key="1">
    <source>
        <dbReference type="ARBA" id="ARBA00004606"/>
    </source>
</evidence>
<keyword evidence="15" id="KW-1185">Reference proteome</keyword>
<evidence type="ECO:0000256" key="8">
    <source>
        <dbReference type="ARBA" id="ARBA00022989"/>
    </source>
</evidence>
<keyword evidence="4 11" id="KW-0328">Glycosyltransferase</keyword>
<evidence type="ECO:0000259" key="12">
    <source>
        <dbReference type="Pfam" id="PF02709"/>
    </source>
</evidence>
<dbReference type="AlphaFoldDB" id="A0AAE0TGQ7"/>